<dbReference type="PROSITE" id="PS50077">
    <property type="entry name" value="HEAT_REPEAT"/>
    <property type="match status" value="1"/>
</dbReference>
<protein>
    <recommendedName>
        <fullName evidence="3">HEAT repeat domain-containing protein</fullName>
    </recommendedName>
</protein>
<accession>A0ABT2EIL1</accession>
<keyword evidence="2" id="KW-1185">Reference proteome</keyword>
<sequence length="167" mass="19615">MRYKRLLVVTIAVLLGIGIALWKGLGKYSVVRYSRYPDERQFPEFWQKFHLVNPLESVGKRRAYNQKEMEILRWAIRDKSWAIRVEALAALSRANHDPKQREEAIQLATERLKDSHWVVRIYALDVLKRLNAKSSIPHILPLLNDPRSEVRKEAKRTLQQLGYKVGE</sequence>
<dbReference type="RefSeq" id="WP_018196088.1">
    <property type="nucleotide sequence ID" value="NZ_CP130454.1"/>
</dbReference>
<organism evidence="1 2">
    <name type="scientific">Candidatus Fervidibacter sacchari</name>
    <dbReference type="NCBI Taxonomy" id="1448929"/>
    <lineage>
        <taxon>Bacteria</taxon>
        <taxon>Candidatus Fervidibacterota</taxon>
        <taxon>Candidatus Fervidibacter</taxon>
    </lineage>
</organism>
<dbReference type="Proteomes" id="UP001204798">
    <property type="component" value="Unassembled WGS sequence"/>
</dbReference>
<dbReference type="EMBL" id="JANUCP010000001">
    <property type="protein sequence ID" value="MCS3917736.1"/>
    <property type="molecule type" value="Genomic_DNA"/>
</dbReference>
<dbReference type="InterPro" id="IPR021133">
    <property type="entry name" value="HEAT_type_2"/>
</dbReference>
<evidence type="ECO:0000313" key="2">
    <source>
        <dbReference type="Proteomes" id="UP001204798"/>
    </source>
</evidence>
<name>A0ABT2EIL1_9BACT</name>
<dbReference type="SMART" id="SM00567">
    <property type="entry name" value="EZ_HEAT"/>
    <property type="match status" value="2"/>
</dbReference>
<dbReference type="InterPro" id="IPR016024">
    <property type="entry name" value="ARM-type_fold"/>
</dbReference>
<reference evidence="1 2" key="1">
    <citation type="submission" date="2022-08" db="EMBL/GenBank/DDBJ databases">
        <title>Bacterial and archaeal communities from various locations to study Microbial Dark Matter (Phase II).</title>
        <authorList>
            <person name="Stepanauskas R."/>
        </authorList>
    </citation>
    <scope>NUCLEOTIDE SEQUENCE [LARGE SCALE GENOMIC DNA]</scope>
    <source>
        <strain evidence="1 2">PD1</strain>
    </source>
</reference>
<gene>
    <name evidence="1" type="ORF">M2350_000133</name>
</gene>
<comment type="caution">
    <text evidence="1">The sequence shown here is derived from an EMBL/GenBank/DDBJ whole genome shotgun (WGS) entry which is preliminary data.</text>
</comment>
<dbReference type="SUPFAM" id="SSF48371">
    <property type="entry name" value="ARM repeat"/>
    <property type="match status" value="1"/>
</dbReference>
<evidence type="ECO:0000313" key="1">
    <source>
        <dbReference type="EMBL" id="MCS3917736.1"/>
    </source>
</evidence>
<dbReference type="Gene3D" id="1.25.10.10">
    <property type="entry name" value="Leucine-rich Repeat Variant"/>
    <property type="match status" value="1"/>
</dbReference>
<dbReference type="InterPro" id="IPR004155">
    <property type="entry name" value="PBS_lyase_HEAT"/>
</dbReference>
<proteinExistence type="predicted"/>
<evidence type="ECO:0008006" key="3">
    <source>
        <dbReference type="Google" id="ProtNLM"/>
    </source>
</evidence>
<dbReference type="InterPro" id="IPR011989">
    <property type="entry name" value="ARM-like"/>
</dbReference>
<dbReference type="Pfam" id="PF13646">
    <property type="entry name" value="HEAT_2"/>
    <property type="match status" value="1"/>
</dbReference>